<dbReference type="InterPro" id="IPR006652">
    <property type="entry name" value="Kelch_1"/>
</dbReference>
<proteinExistence type="predicted"/>
<reference evidence="4" key="2">
    <citation type="submission" date="2019-07" db="EMBL/GenBank/DDBJ databases">
        <authorList>
            <person name="Yang Y."/>
            <person name="Bocs S."/>
            <person name="Baudouin L."/>
        </authorList>
    </citation>
    <scope>NUCLEOTIDE SEQUENCE</scope>
    <source>
        <tissue evidence="4">Spear leaf of Hainan Tall coconut</tissue>
    </source>
</reference>
<dbReference type="Pfam" id="PF01344">
    <property type="entry name" value="Kelch_1"/>
    <property type="match status" value="2"/>
</dbReference>
<dbReference type="InterPro" id="IPR015915">
    <property type="entry name" value="Kelch-typ_b-propeller"/>
</dbReference>
<evidence type="ECO:0000313" key="5">
    <source>
        <dbReference type="Proteomes" id="UP000797356"/>
    </source>
</evidence>
<dbReference type="Gene3D" id="2.120.10.80">
    <property type="entry name" value="Kelch-type beta propeller"/>
    <property type="match status" value="1"/>
</dbReference>
<dbReference type="OrthoDB" id="45365at2759"/>
<feature type="region of interest" description="Disordered" evidence="3">
    <location>
        <begin position="23"/>
        <end position="200"/>
    </location>
</feature>
<dbReference type="PANTHER" id="PTHR46122:SF2">
    <property type="entry name" value="F-BOX_KELCH-REPEAT PROTEIN SKIP11"/>
    <property type="match status" value="1"/>
</dbReference>
<organism evidence="4 5">
    <name type="scientific">Cocos nucifera</name>
    <name type="common">Coconut palm</name>
    <dbReference type="NCBI Taxonomy" id="13894"/>
    <lineage>
        <taxon>Eukaryota</taxon>
        <taxon>Viridiplantae</taxon>
        <taxon>Streptophyta</taxon>
        <taxon>Embryophyta</taxon>
        <taxon>Tracheophyta</taxon>
        <taxon>Spermatophyta</taxon>
        <taxon>Magnoliopsida</taxon>
        <taxon>Liliopsida</taxon>
        <taxon>Arecaceae</taxon>
        <taxon>Arecoideae</taxon>
        <taxon>Cocoseae</taxon>
        <taxon>Attaleinae</taxon>
        <taxon>Cocos</taxon>
    </lineage>
</organism>
<gene>
    <name evidence="4" type="ORF">COCNU_05G006890</name>
</gene>
<reference evidence="4" key="1">
    <citation type="journal article" date="2017" name="Gigascience">
        <title>The genome draft of coconut (Cocos nucifera).</title>
        <authorList>
            <person name="Xiao Y."/>
            <person name="Xu P."/>
            <person name="Fan H."/>
            <person name="Baudouin L."/>
            <person name="Xia W."/>
            <person name="Bocs S."/>
            <person name="Xu J."/>
            <person name="Li Q."/>
            <person name="Guo A."/>
            <person name="Zhou L."/>
            <person name="Li J."/>
            <person name="Wu Y."/>
            <person name="Ma Z."/>
            <person name="Armero A."/>
            <person name="Issali A.E."/>
            <person name="Liu N."/>
            <person name="Peng M."/>
            <person name="Yang Y."/>
        </authorList>
    </citation>
    <scope>NUCLEOTIDE SEQUENCE</scope>
    <source>
        <tissue evidence="4">Spear leaf of Hainan Tall coconut</tissue>
    </source>
</reference>
<comment type="caution">
    <text evidence="4">The sequence shown here is derived from an EMBL/GenBank/DDBJ whole genome shotgun (WGS) entry which is preliminary data.</text>
</comment>
<dbReference type="SMART" id="SM00612">
    <property type="entry name" value="Kelch"/>
    <property type="match status" value="3"/>
</dbReference>
<evidence type="ECO:0000256" key="1">
    <source>
        <dbReference type="ARBA" id="ARBA00022441"/>
    </source>
</evidence>
<dbReference type="EMBL" id="CM017876">
    <property type="protein sequence ID" value="KAG1342460.1"/>
    <property type="molecule type" value="Genomic_DNA"/>
</dbReference>
<sequence>MLPSSCEQESKWLYMTYQLLEITNNKRPPSVELGEQDEDAKSKRTKSLKPQDPSLIEEMEPPVGESNCQGHGGSGQPPVDESNRPQDPSFVEEMEHPVEESDRQSHGGGGQPLVDESDRQSHGGGGQPPVDESNHPQDPSLIEEMEPPLGESDHQGDGGGGQLPVDESDHQGHGGGAQPPVDESDRQGHGGGGHSDSNSLISAIGRDNSINCLLHCSRSDYGALASLNRSFRSLIRSGELYKLRRLNEITEHWVYFSCSVLEWVAYDPYRERWITLPRMPHNDCFMYADKESLAVGTDLLVFGREITSHVVLRYSILTNSWSPGVEMNSPRCLFGSASLGEKAIVAGGTDARGTILNSAELYNSETQKWETLPSMNRPRKMCSGVFMDNKFYVIGGMASNTELLTCGEEYDLEKGTWRVIPNMSSGLNGVAGAPPLVAVVNNELYAADYGEKEVRKYDKENNSWVTLGRLPERPDSMNGWGLAFRACGERLIVIGGARAMGGGTIELNSWIPEEGPPEWNLIASRHLGSFVYNCAVMGC</sequence>
<evidence type="ECO:0000256" key="3">
    <source>
        <dbReference type="SAM" id="MobiDB-lite"/>
    </source>
</evidence>
<keyword evidence="2" id="KW-0677">Repeat</keyword>
<accession>A0A8K0N1M7</accession>
<evidence type="ECO:0000256" key="2">
    <source>
        <dbReference type="ARBA" id="ARBA00022737"/>
    </source>
</evidence>
<dbReference type="PANTHER" id="PTHR46122">
    <property type="entry name" value="GALACTOSE OXIDASE/KELCH REPEAT PROTEIN-RELATED"/>
    <property type="match status" value="1"/>
</dbReference>
<dbReference type="AlphaFoldDB" id="A0A8K0N1M7"/>
<name>A0A8K0N1M7_COCNU</name>
<dbReference type="SUPFAM" id="SSF117281">
    <property type="entry name" value="Kelch motif"/>
    <property type="match status" value="1"/>
</dbReference>
<dbReference type="Proteomes" id="UP000797356">
    <property type="component" value="Chromosome 5"/>
</dbReference>
<dbReference type="InterPro" id="IPR052439">
    <property type="entry name" value="F-box/Kelch-repeat"/>
</dbReference>
<feature type="compositionally biased region" description="Basic and acidic residues" evidence="3">
    <location>
        <begin position="93"/>
        <end position="105"/>
    </location>
</feature>
<dbReference type="FunFam" id="2.120.10.80:FF:000007">
    <property type="entry name" value="F-box/kelch-repeat protein SKIP11"/>
    <property type="match status" value="1"/>
</dbReference>
<dbReference type="GO" id="GO:0005634">
    <property type="term" value="C:nucleus"/>
    <property type="evidence" value="ECO:0007669"/>
    <property type="project" value="TreeGrafter"/>
</dbReference>
<keyword evidence="1" id="KW-0880">Kelch repeat</keyword>
<keyword evidence="5" id="KW-1185">Reference proteome</keyword>
<evidence type="ECO:0000313" key="4">
    <source>
        <dbReference type="EMBL" id="KAG1342460.1"/>
    </source>
</evidence>
<protein>
    <submittedName>
        <fullName evidence="4">F-box/kelch-repeat protein SKIP11</fullName>
    </submittedName>
</protein>